<evidence type="ECO:0000313" key="12">
    <source>
        <dbReference type="EMBL" id="MBI6119434.1"/>
    </source>
</evidence>
<dbReference type="PANTHER" id="PTHR43126:SF1">
    <property type="entry name" value="D-ALANYL-D-ALANINE DIPEPTIDASE"/>
    <property type="match status" value="1"/>
</dbReference>
<dbReference type="EMBL" id="JAEHNY010000004">
    <property type="protein sequence ID" value="MBI6119434.1"/>
    <property type="molecule type" value="Genomic_DNA"/>
</dbReference>
<feature type="binding site" evidence="9">
    <location>
        <position position="146"/>
    </location>
    <ligand>
        <name>Zn(2+)</name>
        <dbReference type="ChEBI" id="CHEBI:29105"/>
        <note>catalytic</note>
    </ligand>
</feature>
<evidence type="ECO:0000256" key="9">
    <source>
        <dbReference type="HAMAP-Rule" id="MF_01924"/>
    </source>
</evidence>
<evidence type="ECO:0000256" key="11">
    <source>
        <dbReference type="SAM" id="SignalP"/>
    </source>
</evidence>
<name>A0ABS0TEF6_9FLAO</name>
<keyword evidence="8 10" id="KW-0961">Cell wall biogenesis/degradation</keyword>
<evidence type="ECO:0000313" key="13">
    <source>
        <dbReference type="Proteomes" id="UP000635665"/>
    </source>
</evidence>
<feature type="site" description="Transition state stabilizer" evidence="9">
    <location>
        <position position="94"/>
    </location>
</feature>
<evidence type="ECO:0000256" key="10">
    <source>
        <dbReference type="PIRNR" id="PIRNR026671"/>
    </source>
</evidence>
<keyword evidence="3 9" id="KW-0479">Metal-binding</keyword>
<evidence type="ECO:0000256" key="3">
    <source>
        <dbReference type="ARBA" id="ARBA00022723"/>
    </source>
</evidence>
<evidence type="ECO:0000256" key="8">
    <source>
        <dbReference type="ARBA" id="ARBA00023316"/>
    </source>
</evidence>
<keyword evidence="13" id="KW-1185">Reference proteome</keyword>
<keyword evidence="5 9" id="KW-0862">Zinc</keyword>
<feature type="signal peptide" evidence="11">
    <location>
        <begin position="1"/>
        <end position="19"/>
    </location>
</feature>
<gene>
    <name evidence="12" type="ORF">I6U50_05305</name>
</gene>
<dbReference type="InterPro" id="IPR000755">
    <property type="entry name" value="A_A_dipeptidase"/>
</dbReference>
<sequence length="225" mass="26277">MKNLTYLFLFLCNLSISLAQEKGLHKDFVYIKEQIPNIKLDIRYAGSNNFIGKPVNAYYKPVGILTKVATEALKNAQDDLMQEGYCLKIFDAYRPQTAVNHFIEWARHPKDTLTKNKFYPEIAKKDLFQLGYIASKSGHSRGSTVDLTIIDMNTGKELDMGSKYDFFGDISHHNTNKINKEQKANRLLLKRIMLKNGFRPYSEEWWHYTLRNEPYPETYFDFPVQ</sequence>
<feature type="chain" id="PRO_5045755379" description="D-alanyl-D-alanine dipeptidase" evidence="11">
    <location>
        <begin position="20"/>
        <end position="225"/>
    </location>
</feature>
<organism evidence="12 13">
    <name type="scientific">Salegentibacter maritimus</name>
    <dbReference type="NCBI Taxonomy" id="2794347"/>
    <lineage>
        <taxon>Bacteria</taxon>
        <taxon>Pseudomonadati</taxon>
        <taxon>Bacteroidota</taxon>
        <taxon>Flavobacteriia</taxon>
        <taxon>Flavobacteriales</taxon>
        <taxon>Flavobacteriaceae</taxon>
        <taxon>Salegentibacter</taxon>
    </lineage>
</organism>
<evidence type="ECO:0000256" key="2">
    <source>
        <dbReference type="ARBA" id="ARBA00022670"/>
    </source>
</evidence>
<comment type="similarity">
    <text evidence="9 10">Belongs to the peptidase M15D family.</text>
</comment>
<keyword evidence="6 9" id="KW-0224">Dipeptidase</keyword>
<dbReference type="Gene3D" id="3.30.1380.10">
    <property type="match status" value="1"/>
</dbReference>
<dbReference type="PIRSF" id="PIRSF026671">
    <property type="entry name" value="AA_dipeptidase"/>
    <property type="match status" value="1"/>
</dbReference>
<dbReference type="Proteomes" id="UP000635665">
    <property type="component" value="Unassembled WGS sequence"/>
</dbReference>
<evidence type="ECO:0000256" key="1">
    <source>
        <dbReference type="ARBA" id="ARBA00001362"/>
    </source>
</evidence>
<comment type="cofactor">
    <cofactor evidence="9">
        <name>Zn(2+)</name>
        <dbReference type="ChEBI" id="CHEBI:29105"/>
    </cofactor>
    <text evidence="9">Binds 1 zinc ion per subunit.</text>
</comment>
<comment type="catalytic activity">
    <reaction evidence="1 9 10">
        <text>D-alanyl-D-alanine + H2O = 2 D-alanine</text>
        <dbReference type="Rhea" id="RHEA:20661"/>
        <dbReference type="ChEBI" id="CHEBI:15377"/>
        <dbReference type="ChEBI" id="CHEBI:57416"/>
        <dbReference type="ChEBI" id="CHEBI:57822"/>
        <dbReference type="EC" id="3.4.13.22"/>
    </reaction>
</comment>
<comment type="function">
    <text evidence="9 10">Catalyzes hydrolysis of the D-alanyl-D-alanine dipeptide.</text>
</comment>
<feature type="binding site" evidence="9">
    <location>
        <position position="139"/>
    </location>
    <ligand>
        <name>Zn(2+)</name>
        <dbReference type="ChEBI" id="CHEBI:29105"/>
        <note>catalytic</note>
    </ligand>
</feature>
<keyword evidence="4 9" id="KW-0378">Hydrolase</keyword>
<accession>A0ABS0TEF6</accession>
<reference evidence="12 13" key="1">
    <citation type="submission" date="2020-12" db="EMBL/GenBank/DDBJ databases">
        <title>Salegentibacter orientalis sp. nov., isolated from costal sediment.</title>
        <authorList>
            <person name="Lian F.-B."/>
        </authorList>
    </citation>
    <scope>NUCLEOTIDE SEQUENCE [LARGE SCALE GENOMIC DNA]</scope>
    <source>
        <strain evidence="12 13">F60176</strain>
    </source>
</reference>
<dbReference type="InterPro" id="IPR009045">
    <property type="entry name" value="Zn_M74/Hedgehog-like"/>
</dbReference>
<keyword evidence="2 9" id="KW-0645">Protease</keyword>
<feature type="active site" description="Proton donor/acceptor" evidence="9">
    <location>
        <position position="204"/>
    </location>
</feature>
<dbReference type="PANTHER" id="PTHR43126">
    <property type="entry name" value="D-ALANYL-D-ALANINE DIPEPTIDASE"/>
    <property type="match status" value="1"/>
</dbReference>
<dbReference type="CDD" id="cd14817">
    <property type="entry name" value="D-Ala-D-Ala_dipeptidase_VanX"/>
    <property type="match status" value="1"/>
</dbReference>
<evidence type="ECO:0000256" key="5">
    <source>
        <dbReference type="ARBA" id="ARBA00022833"/>
    </source>
</evidence>
<protein>
    <recommendedName>
        <fullName evidence="9 10">D-alanyl-D-alanine dipeptidase</fullName>
        <shortName evidence="9 10">D-Ala-D-Ala dipeptidase</shortName>
        <ecNumber evidence="9 10">3.4.13.22</ecNumber>
    </recommendedName>
</protein>
<evidence type="ECO:0000256" key="4">
    <source>
        <dbReference type="ARBA" id="ARBA00022801"/>
    </source>
</evidence>
<dbReference type="EC" id="3.4.13.22" evidence="9 10"/>
<dbReference type="RefSeq" id="WP_198638099.1">
    <property type="nucleotide sequence ID" value="NZ_JAEHNY010000004.1"/>
</dbReference>
<evidence type="ECO:0000256" key="6">
    <source>
        <dbReference type="ARBA" id="ARBA00022997"/>
    </source>
</evidence>
<feature type="binding site" evidence="9">
    <location>
        <position position="207"/>
    </location>
    <ligand>
        <name>Zn(2+)</name>
        <dbReference type="ChEBI" id="CHEBI:29105"/>
        <note>catalytic</note>
    </ligand>
</feature>
<comment type="caution">
    <text evidence="12">The sequence shown here is derived from an EMBL/GenBank/DDBJ whole genome shotgun (WGS) entry which is preliminary data.</text>
</comment>
<keyword evidence="7 9" id="KW-0482">Metalloprotease</keyword>
<dbReference type="HAMAP" id="MF_01924">
    <property type="entry name" value="A_A_dipeptidase"/>
    <property type="match status" value="1"/>
</dbReference>
<proteinExistence type="inferred from homology"/>
<dbReference type="Pfam" id="PF01427">
    <property type="entry name" value="Peptidase_M15"/>
    <property type="match status" value="1"/>
</dbReference>
<keyword evidence="11" id="KW-0732">Signal</keyword>
<evidence type="ECO:0000256" key="7">
    <source>
        <dbReference type="ARBA" id="ARBA00023049"/>
    </source>
</evidence>
<dbReference type="SUPFAM" id="SSF55166">
    <property type="entry name" value="Hedgehog/DD-peptidase"/>
    <property type="match status" value="1"/>
</dbReference>